<proteinExistence type="predicted"/>
<dbReference type="SUPFAM" id="SSF56672">
    <property type="entry name" value="DNA/RNA polymerases"/>
    <property type="match status" value="1"/>
</dbReference>
<protein>
    <recommendedName>
        <fullName evidence="2">Reverse transcriptase Ty1/copia-type domain-containing protein</fullName>
    </recommendedName>
</protein>
<sequence length="193" mass="21932">MQAPRIPHYQAAIHVLRYLKTQPTMGVLLHHEPSFSLLAYCDADWASCSHTSRSITGYVIFLGQSLISWKSKKQQTIILSSAEAEYRSMRRFVAELAWLSRLLHELTMDNVTPIPLKCDNQAAIYIAKNSVFHERTKHIELDCHFVRQKLMEGLVSLSHVSTKHQLADIMTKPLTGLNHRSILGKLGVLHPPI</sequence>
<reference evidence="1" key="2">
    <citation type="submission" date="2020-07" db="EMBL/GenBank/DDBJ databases">
        <authorList>
            <person name="Vera ALvarez R."/>
            <person name="Arias-Moreno D.M."/>
            <person name="Jimenez-Jacinto V."/>
            <person name="Jimenez-Bremont J.F."/>
            <person name="Swaminathan K."/>
            <person name="Moose S.P."/>
            <person name="Guerrero-Gonzalez M.L."/>
            <person name="Marino-Ramirez L."/>
            <person name="Landsman D."/>
            <person name="Rodriguez-Kessler M."/>
            <person name="Delgado-Sanchez P."/>
        </authorList>
    </citation>
    <scope>NUCLEOTIDE SEQUENCE</scope>
    <source>
        <tissue evidence="1">Cladode</tissue>
    </source>
</reference>
<dbReference type="PANTHER" id="PTHR11439">
    <property type="entry name" value="GAG-POL-RELATED RETROTRANSPOSON"/>
    <property type="match status" value="1"/>
</dbReference>
<accession>A0A7C8YCT7</accession>
<name>A0A7C8YCT7_OPUST</name>
<dbReference type="PANTHER" id="PTHR11439:SF470">
    <property type="entry name" value="CYSTEINE-RICH RLK (RECEPTOR-LIKE PROTEIN KINASE) 8"/>
    <property type="match status" value="1"/>
</dbReference>
<evidence type="ECO:0000313" key="1">
    <source>
        <dbReference type="EMBL" id="MBA4615256.1"/>
    </source>
</evidence>
<organism evidence="1">
    <name type="scientific">Opuntia streptacantha</name>
    <name type="common">Prickly pear cactus</name>
    <name type="synonym">Opuntia cardona</name>
    <dbReference type="NCBI Taxonomy" id="393608"/>
    <lineage>
        <taxon>Eukaryota</taxon>
        <taxon>Viridiplantae</taxon>
        <taxon>Streptophyta</taxon>
        <taxon>Embryophyta</taxon>
        <taxon>Tracheophyta</taxon>
        <taxon>Spermatophyta</taxon>
        <taxon>Magnoliopsida</taxon>
        <taxon>eudicotyledons</taxon>
        <taxon>Gunneridae</taxon>
        <taxon>Pentapetalae</taxon>
        <taxon>Caryophyllales</taxon>
        <taxon>Cactineae</taxon>
        <taxon>Cactaceae</taxon>
        <taxon>Opuntioideae</taxon>
        <taxon>Opuntia</taxon>
    </lineage>
</organism>
<dbReference type="InterPro" id="IPR043502">
    <property type="entry name" value="DNA/RNA_pol_sf"/>
</dbReference>
<dbReference type="EMBL" id="GISG01006631">
    <property type="protein sequence ID" value="MBA4615256.1"/>
    <property type="molecule type" value="Transcribed_RNA"/>
</dbReference>
<dbReference type="AlphaFoldDB" id="A0A7C8YCT7"/>
<evidence type="ECO:0008006" key="2">
    <source>
        <dbReference type="Google" id="ProtNLM"/>
    </source>
</evidence>
<reference evidence="1" key="1">
    <citation type="journal article" date="2013" name="J. Plant Res.">
        <title>Effect of fungi and light on seed germination of three Opuntia species from semiarid lands of central Mexico.</title>
        <authorList>
            <person name="Delgado-Sanchez P."/>
            <person name="Jimenez-Bremont J.F."/>
            <person name="Guerrero-Gonzalez Mde L."/>
            <person name="Flores J."/>
        </authorList>
    </citation>
    <scope>NUCLEOTIDE SEQUENCE</scope>
    <source>
        <tissue evidence="1">Cladode</tissue>
    </source>
</reference>
<dbReference type="CDD" id="cd09272">
    <property type="entry name" value="RNase_HI_RT_Ty1"/>
    <property type="match status" value="1"/>
</dbReference>